<dbReference type="Pfam" id="PF00043">
    <property type="entry name" value="GST_C"/>
    <property type="match status" value="1"/>
</dbReference>
<dbReference type="PROSITE" id="PS50405">
    <property type="entry name" value="GST_CTER"/>
    <property type="match status" value="1"/>
</dbReference>
<feature type="domain" description="GST C-terminal" evidence="2">
    <location>
        <begin position="86"/>
        <end position="243"/>
    </location>
</feature>
<dbReference type="RefSeq" id="WP_257714812.1">
    <property type="nucleotide sequence ID" value="NZ_JANJOU010000002.1"/>
</dbReference>
<protein>
    <submittedName>
        <fullName evidence="3">Glutathione S-transferase family protein</fullName>
    </submittedName>
</protein>
<dbReference type="CDD" id="cd00299">
    <property type="entry name" value="GST_C_family"/>
    <property type="match status" value="1"/>
</dbReference>
<dbReference type="PANTHER" id="PTHR44051">
    <property type="entry name" value="GLUTATHIONE S-TRANSFERASE-RELATED"/>
    <property type="match status" value="1"/>
</dbReference>
<dbReference type="InterPro" id="IPR004045">
    <property type="entry name" value="Glutathione_S-Trfase_N"/>
</dbReference>
<dbReference type="PROSITE" id="PS50404">
    <property type="entry name" value="GST_NTER"/>
    <property type="match status" value="1"/>
</dbReference>
<dbReference type="SFLD" id="SFLDG00358">
    <property type="entry name" value="Main_(cytGST)"/>
    <property type="match status" value="1"/>
</dbReference>
<dbReference type="InterPro" id="IPR036282">
    <property type="entry name" value="Glutathione-S-Trfase_C_sf"/>
</dbReference>
<evidence type="ECO:0000313" key="4">
    <source>
        <dbReference type="Proteomes" id="UP001524642"/>
    </source>
</evidence>
<dbReference type="Gene3D" id="3.40.30.10">
    <property type="entry name" value="Glutaredoxin"/>
    <property type="match status" value="1"/>
</dbReference>
<dbReference type="InterPro" id="IPR004046">
    <property type="entry name" value="GST_C"/>
</dbReference>
<dbReference type="SFLD" id="SFLDS00019">
    <property type="entry name" value="Glutathione_Transferase_(cytos"/>
    <property type="match status" value="1"/>
</dbReference>
<sequence>MIVLHHAWRSSASRRVRLCLEEKGLTYENRVVDMAAMEHHAPEYLRINPNGVVPTLLHDGRPLHESGTICEYLDETFPDRPLRPEDPYGRALMRNWIRYVDERIGHLIVFNWRYRLQAAAAALSDEELAERVRRIPSAERQEAWRRVARRPFTEEERTAARAQLVALLGRMEEALAPSGWLVGARYSIADIAAVPFVKRIEEEIAPEQVTPAAHPRVAEWWARIQARPAFARAGIGPFWDAPVMTGHTEPEMLT</sequence>
<proteinExistence type="predicted"/>
<dbReference type="SUPFAM" id="SSF52833">
    <property type="entry name" value="Thioredoxin-like"/>
    <property type="match status" value="1"/>
</dbReference>
<keyword evidence="4" id="KW-1185">Reference proteome</keyword>
<evidence type="ECO:0000259" key="2">
    <source>
        <dbReference type="PROSITE" id="PS50405"/>
    </source>
</evidence>
<comment type="caution">
    <text evidence="3">The sequence shown here is derived from an EMBL/GenBank/DDBJ whole genome shotgun (WGS) entry which is preliminary data.</text>
</comment>
<evidence type="ECO:0000259" key="1">
    <source>
        <dbReference type="PROSITE" id="PS50404"/>
    </source>
</evidence>
<reference evidence="3 4" key="1">
    <citation type="submission" date="2022-06" db="EMBL/GenBank/DDBJ databases">
        <title>Roseomonas CN29.</title>
        <authorList>
            <person name="Cheng Y."/>
            <person name="He X."/>
        </authorList>
    </citation>
    <scope>NUCLEOTIDE SEQUENCE [LARGE SCALE GENOMIC DNA]</scope>
    <source>
        <strain evidence="3 4">CN29</strain>
    </source>
</reference>
<gene>
    <name evidence="3" type="ORF">NRP21_03610</name>
</gene>
<dbReference type="EMBL" id="JANJOU010000002">
    <property type="protein sequence ID" value="MCR0981133.1"/>
    <property type="molecule type" value="Genomic_DNA"/>
</dbReference>
<organism evidence="3 4">
    <name type="scientific">Roseomonas populi</name>
    <dbReference type="NCBI Taxonomy" id="3121582"/>
    <lineage>
        <taxon>Bacteria</taxon>
        <taxon>Pseudomonadati</taxon>
        <taxon>Pseudomonadota</taxon>
        <taxon>Alphaproteobacteria</taxon>
        <taxon>Acetobacterales</taxon>
        <taxon>Roseomonadaceae</taxon>
        <taxon>Roseomonas</taxon>
    </lineage>
</organism>
<dbReference type="Proteomes" id="UP001524642">
    <property type="component" value="Unassembled WGS sequence"/>
</dbReference>
<dbReference type="InterPro" id="IPR040079">
    <property type="entry name" value="Glutathione_S-Trfase"/>
</dbReference>
<evidence type="ECO:0000313" key="3">
    <source>
        <dbReference type="EMBL" id="MCR0981133.1"/>
    </source>
</evidence>
<dbReference type="SUPFAM" id="SSF47616">
    <property type="entry name" value="GST C-terminal domain-like"/>
    <property type="match status" value="1"/>
</dbReference>
<accession>A0ABT1WZ67</accession>
<name>A0ABT1WZ67_9PROT</name>
<dbReference type="Gene3D" id="1.20.1050.10">
    <property type="match status" value="2"/>
</dbReference>
<dbReference type="InterPro" id="IPR036249">
    <property type="entry name" value="Thioredoxin-like_sf"/>
</dbReference>
<feature type="domain" description="GST N-terminal" evidence="1">
    <location>
        <begin position="1"/>
        <end position="81"/>
    </location>
</feature>
<dbReference type="Pfam" id="PF13417">
    <property type="entry name" value="GST_N_3"/>
    <property type="match status" value="1"/>
</dbReference>
<dbReference type="InterPro" id="IPR010987">
    <property type="entry name" value="Glutathione-S-Trfase_C-like"/>
</dbReference>
<dbReference type="PANTHER" id="PTHR44051:SF8">
    <property type="entry name" value="GLUTATHIONE S-TRANSFERASE GSTA"/>
    <property type="match status" value="1"/>
</dbReference>